<feature type="compositionally biased region" description="Gly residues" evidence="1">
    <location>
        <begin position="1047"/>
        <end position="1056"/>
    </location>
</feature>
<dbReference type="SMART" id="SM00164">
    <property type="entry name" value="TBC"/>
    <property type="match status" value="1"/>
</dbReference>
<sequence>MDWTDLHWMALKYFKITLSTREDDLIFADPIIDMPRFREMCFYGRLGSSVGVMEVAYLGESSTTRRTPVQHPTQTSLLMQLHTAPSGLLHGSSMALRSPADPRRAGSPSESLEGAVGLLAARQAPMARNSGAAAESILCMFGFTLSGNERWLRLDRSLWVVGAVVNGDNAPSIWNWRGRSSEHPVGPRTLVGGDMEEGRGASSIVEIPLNNLPILTVLKPRPPLFPQNWLKDLLVDPGEDPPDQMEDHVGILLAVAPLNAAPDSKWATYFADNAILEQIDKDVRRTLPDFAFFQLPVPRSPLNPLSPLQQFTGGSSGSDETNSENEADDEGDGDDENEVVVGPLESDFPAATGPRSGSSASKRSRFGSTSEKSVSTPTIAIPTLPIPISPRPHLPPSPHEASPQERYEILSSPIPTRRSLFKRIAHLNKDFGAREHQAGNQKAAKRRSKFHDAFEERAHNADKAAGLGGKYPVIMPSRAKPKAKVKPKQTASRSPSRRASEVELQAGEEANGDRDRDGYENGDEDGDSSDPGSDSETGDLHWEAIERILFIYAKLNPGVGYVQGMNELLGPIYYLFARDTSAPDTQAHAEADSFFAFTHLMSDVRDHFVRSLDDDPRTGINASMARMARRLRWCDEELWQDLAEVKEVKEQYYAFRWITVLGTQEWSLPDVIRLWDSVLADRGRRGEDGGTVEGEEEGGGTGEENGRFDFFMDFCVAMVVCVRDQLLAGDFSENIKLLQNYPINDIAQVLQRAYEIRNARATEAAEAAAAAVFEARAQSPESDDPLSILGIPNPRTRPSSSSSTAVSGSPLEPDDDEEDENDSATPANITPGSKLPRRRFEQHEGRAVNWDTLRKESLDEILKGFGWRGGAGANAAGTKPGLERKTSGGSTSGAGAANSNSNSNSTSNPHHTRPTSVILPPSGQWGIMTGRGNSSWTGSMTGSAPTSPTRTGEGAREWLLRRRPQSQAQVQEIDAGQRKGVDGDVAALAISVLAAGGSVPVTEREQQGGFASGWGGGFRGGRESAAEAVGELWPRRESVGSSTSNGSGVGAGAGME</sequence>
<evidence type="ECO:0000313" key="4">
    <source>
        <dbReference type="Proteomes" id="UP000268093"/>
    </source>
</evidence>
<evidence type="ECO:0000259" key="2">
    <source>
        <dbReference type="PROSITE" id="PS50086"/>
    </source>
</evidence>
<feature type="compositionally biased region" description="Polar residues" evidence="1">
    <location>
        <begin position="931"/>
        <end position="950"/>
    </location>
</feature>
<comment type="caution">
    <text evidence="3">The sequence shown here is derived from an EMBL/GenBank/DDBJ whole genome shotgun (WGS) entry which is preliminary data.</text>
</comment>
<feature type="region of interest" description="Disordered" evidence="1">
    <location>
        <begin position="684"/>
        <end position="703"/>
    </location>
</feature>
<dbReference type="GO" id="GO:0005096">
    <property type="term" value="F:GTPase activator activity"/>
    <property type="evidence" value="ECO:0007669"/>
    <property type="project" value="TreeGrafter"/>
</dbReference>
<proteinExistence type="predicted"/>
<name>A0A433DM01_9FUNG</name>
<dbReference type="GO" id="GO:0006886">
    <property type="term" value="P:intracellular protein transport"/>
    <property type="evidence" value="ECO:0007669"/>
    <property type="project" value="TreeGrafter"/>
</dbReference>
<dbReference type="AlphaFoldDB" id="A0A433DM01"/>
<feature type="compositionally biased region" description="Low complexity" evidence="1">
    <location>
        <begin position="799"/>
        <end position="809"/>
    </location>
</feature>
<feature type="compositionally biased region" description="Low complexity" evidence="1">
    <location>
        <begin position="887"/>
        <end position="908"/>
    </location>
</feature>
<keyword evidence="4" id="KW-1185">Reference proteome</keyword>
<feature type="compositionally biased region" description="Acidic residues" evidence="1">
    <location>
        <begin position="812"/>
        <end position="822"/>
    </location>
</feature>
<feature type="region of interest" description="Disordered" evidence="1">
    <location>
        <begin position="460"/>
        <end position="538"/>
    </location>
</feature>
<dbReference type="PROSITE" id="PS50086">
    <property type="entry name" value="TBC_RABGAP"/>
    <property type="match status" value="1"/>
</dbReference>
<dbReference type="InterPro" id="IPR035969">
    <property type="entry name" value="Rab-GAP_TBC_sf"/>
</dbReference>
<reference evidence="3 4" key="1">
    <citation type="journal article" date="2018" name="New Phytol.">
        <title>Phylogenomics of Endogonaceae and evolution of mycorrhizas within Mucoromycota.</title>
        <authorList>
            <person name="Chang Y."/>
            <person name="Desiro A."/>
            <person name="Na H."/>
            <person name="Sandor L."/>
            <person name="Lipzen A."/>
            <person name="Clum A."/>
            <person name="Barry K."/>
            <person name="Grigoriev I.V."/>
            <person name="Martin F.M."/>
            <person name="Stajich J.E."/>
            <person name="Smith M.E."/>
            <person name="Bonito G."/>
            <person name="Spatafora J.W."/>
        </authorList>
    </citation>
    <scope>NUCLEOTIDE SEQUENCE [LARGE SCALE GENOMIC DNA]</scope>
    <source>
        <strain evidence="3 4">GMNB39</strain>
    </source>
</reference>
<dbReference type="OrthoDB" id="27140at2759"/>
<protein>
    <submittedName>
        <fullName evidence="3">Rab-GTPase-TBC domain-containing protein</fullName>
    </submittedName>
</protein>
<feature type="region of interest" description="Disordered" evidence="1">
    <location>
        <begin position="303"/>
        <end position="405"/>
    </location>
</feature>
<accession>A0A433DM01</accession>
<feature type="compositionally biased region" description="Acidic residues" evidence="1">
    <location>
        <begin position="321"/>
        <end position="338"/>
    </location>
</feature>
<dbReference type="PANTHER" id="PTHR22957">
    <property type="entry name" value="TBC1 DOMAIN FAMILY MEMBER GTPASE-ACTIVATING PROTEIN"/>
    <property type="match status" value="1"/>
</dbReference>
<feature type="region of interest" description="Disordered" evidence="1">
    <location>
        <begin position="865"/>
        <end position="952"/>
    </location>
</feature>
<dbReference type="SUPFAM" id="SSF47923">
    <property type="entry name" value="Ypt/Rab-GAP domain of gyp1p"/>
    <property type="match status" value="3"/>
</dbReference>
<dbReference type="Gene3D" id="1.10.8.270">
    <property type="entry name" value="putative rabgap domain of human tbc1 domain family member 14 like domains"/>
    <property type="match status" value="1"/>
</dbReference>
<dbReference type="InterPro" id="IPR000195">
    <property type="entry name" value="Rab-GAP-TBC_dom"/>
</dbReference>
<dbReference type="EMBL" id="RBNI01000329">
    <property type="protein sequence ID" value="RUP51918.1"/>
    <property type="molecule type" value="Genomic_DNA"/>
</dbReference>
<feature type="non-terminal residue" evidence="3">
    <location>
        <position position="1056"/>
    </location>
</feature>
<dbReference type="Gene3D" id="1.10.472.80">
    <property type="entry name" value="Ypt/Rab-GAP domain of gyp1p, domain 3"/>
    <property type="match status" value="1"/>
</dbReference>
<dbReference type="Pfam" id="PF00566">
    <property type="entry name" value="RabGAP-TBC"/>
    <property type="match status" value="1"/>
</dbReference>
<feature type="compositionally biased region" description="Polar residues" evidence="1">
    <location>
        <begin position="355"/>
        <end position="375"/>
    </location>
</feature>
<feature type="compositionally biased region" description="Polar residues" evidence="1">
    <location>
        <begin position="306"/>
        <end position="320"/>
    </location>
</feature>
<evidence type="ECO:0000313" key="3">
    <source>
        <dbReference type="EMBL" id="RUP51918.1"/>
    </source>
</evidence>
<evidence type="ECO:0000256" key="1">
    <source>
        <dbReference type="SAM" id="MobiDB-lite"/>
    </source>
</evidence>
<dbReference type="PANTHER" id="PTHR22957:SF27">
    <property type="entry name" value="TBC1 DOMAIN FAMILY MEMBER 13"/>
    <property type="match status" value="1"/>
</dbReference>
<feature type="region of interest" description="Disordered" evidence="1">
    <location>
        <begin position="776"/>
        <end position="842"/>
    </location>
</feature>
<feature type="compositionally biased region" description="Pro residues" evidence="1">
    <location>
        <begin position="384"/>
        <end position="398"/>
    </location>
</feature>
<organism evidence="3 4">
    <name type="scientific">Jimgerdemannia flammicorona</name>
    <dbReference type="NCBI Taxonomy" id="994334"/>
    <lineage>
        <taxon>Eukaryota</taxon>
        <taxon>Fungi</taxon>
        <taxon>Fungi incertae sedis</taxon>
        <taxon>Mucoromycota</taxon>
        <taxon>Mucoromycotina</taxon>
        <taxon>Endogonomycetes</taxon>
        <taxon>Endogonales</taxon>
        <taxon>Endogonaceae</taxon>
        <taxon>Jimgerdemannia</taxon>
    </lineage>
</organism>
<feature type="domain" description="Rab-GAP TBC" evidence="2">
    <location>
        <begin position="256"/>
        <end position="682"/>
    </location>
</feature>
<dbReference type="Proteomes" id="UP000268093">
    <property type="component" value="Unassembled WGS sequence"/>
</dbReference>
<feature type="region of interest" description="Disordered" evidence="1">
    <location>
        <begin position="1033"/>
        <end position="1056"/>
    </location>
</feature>
<feature type="region of interest" description="Disordered" evidence="1">
    <location>
        <begin position="92"/>
        <end position="111"/>
    </location>
</feature>
<gene>
    <name evidence="3" type="ORF">BC936DRAFT_144474</name>
</gene>